<dbReference type="CDD" id="cd18870">
    <property type="entry name" value="NUDIX_AcylCoAdiphos_Nudt19"/>
    <property type="match status" value="1"/>
</dbReference>
<dbReference type="SUPFAM" id="SSF55811">
    <property type="entry name" value="Nudix"/>
    <property type="match status" value="1"/>
</dbReference>
<protein>
    <submittedName>
        <fullName evidence="9">NUDIX domain-containing protein</fullName>
    </submittedName>
</protein>
<accession>A0A6N9YLR9</accession>
<keyword evidence="6" id="KW-0464">Manganese</keyword>
<reference evidence="9 10" key="1">
    <citation type="submission" date="2020-02" db="EMBL/GenBank/DDBJ databases">
        <authorList>
            <person name="Li X.-J."/>
            <person name="Feng X.-M."/>
        </authorList>
    </citation>
    <scope>NUCLEOTIDE SEQUENCE [LARGE SCALE GENOMIC DNA]</scope>
    <source>
        <strain evidence="9 10">CGMCC 4.7225</strain>
    </source>
</reference>
<dbReference type="GO" id="GO:0016818">
    <property type="term" value="F:hydrolase activity, acting on acid anhydrides, in phosphorus-containing anhydrides"/>
    <property type="evidence" value="ECO:0007669"/>
    <property type="project" value="InterPro"/>
</dbReference>
<evidence type="ECO:0000256" key="6">
    <source>
        <dbReference type="ARBA" id="ARBA00023211"/>
    </source>
</evidence>
<evidence type="ECO:0000256" key="4">
    <source>
        <dbReference type="ARBA" id="ARBA00022801"/>
    </source>
</evidence>
<sequence length="248" mass="27255">MTDRGRLPDDASKRARAFLATGTAPVPARPASTVVLVRDGAEGLEVYTQRRHTSMAFASGMVAFPGGRVDPADTVAPADLDQHHWARRLGTTPQAATGFVNAALRETTEETGVRLHASALRPWAHWITPRFETRRYDTWFFVAAAPRDQEPQDISGEASAVAWIAPREALDRAVRGEWLMLLPTWTVLEELSAYSSAGAVLGAERRIDTITPGWIDDGEHVYSLPPDDPRYPGDDPTPSHGRRRRTGP</sequence>
<gene>
    <name evidence="9" type="ORF">G1H11_10890</name>
</gene>
<dbReference type="PANTHER" id="PTHR12318:SF0">
    <property type="entry name" value="ACYL-COENZYME A DIPHOSPHATASE NUDT19"/>
    <property type="match status" value="1"/>
</dbReference>
<proteinExistence type="predicted"/>
<evidence type="ECO:0000313" key="10">
    <source>
        <dbReference type="Proteomes" id="UP000469185"/>
    </source>
</evidence>
<evidence type="ECO:0000256" key="3">
    <source>
        <dbReference type="ARBA" id="ARBA00022723"/>
    </source>
</evidence>
<feature type="domain" description="Nudix hydrolase" evidence="8">
    <location>
        <begin position="27"/>
        <end position="186"/>
    </location>
</feature>
<dbReference type="RefSeq" id="WP_163818592.1">
    <property type="nucleotide sequence ID" value="NZ_JAAGOB010000005.1"/>
</dbReference>
<dbReference type="InterPro" id="IPR000086">
    <property type="entry name" value="NUDIX_hydrolase_dom"/>
</dbReference>
<dbReference type="Pfam" id="PF00293">
    <property type="entry name" value="NUDIX"/>
    <property type="match status" value="1"/>
</dbReference>
<evidence type="ECO:0000313" key="9">
    <source>
        <dbReference type="EMBL" id="NED95819.1"/>
    </source>
</evidence>
<dbReference type="EMBL" id="JAAGOB010000005">
    <property type="protein sequence ID" value="NED95819.1"/>
    <property type="molecule type" value="Genomic_DNA"/>
</dbReference>
<evidence type="ECO:0000256" key="7">
    <source>
        <dbReference type="SAM" id="MobiDB-lite"/>
    </source>
</evidence>
<name>A0A6N9YLR9_9ACTN</name>
<keyword evidence="4" id="KW-0378">Hydrolase</keyword>
<dbReference type="AlphaFoldDB" id="A0A6N9YLR9"/>
<keyword evidence="5" id="KW-0460">Magnesium</keyword>
<comment type="cofactor">
    <cofactor evidence="2">
        <name>Mg(2+)</name>
        <dbReference type="ChEBI" id="CHEBI:18420"/>
    </cofactor>
</comment>
<keyword evidence="3" id="KW-0479">Metal-binding</keyword>
<dbReference type="InterPro" id="IPR039121">
    <property type="entry name" value="NUDT19"/>
</dbReference>
<dbReference type="PANTHER" id="PTHR12318">
    <property type="entry name" value="TESTOSTERONE-REGULATED PROTEIN RP2"/>
    <property type="match status" value="1"/>
</dbReference>
<feature type="region of interest" description="Disordered" evidence="7">
    <location>
        <begin position="218"/>
        <end position="248"/>
    </location>
</feature>
<comment type="caution">
    <text evidence="9">The sequence shown here is derived from an EMBL/GenBank/DDBJ whole genome shotgun (WGS) entry which is preliminary data.</text>
</comment>
<dbReference type="GO" id="GO:0046872">
    <property type="term" value="F:metal ion binding"/>
    <property type="evidence" value="ECO:0007669"/>
    <property type="project" value="UniProtKB-KW"/>
</dbReference>
<evidence type="ECO:0000259" key="8">
    <source>
        <dbReference type="PROSITE" id="PS51462"/>
    </source>
</evidence>
<dbReference type="Gene3D" id="3.90.79.10">
    <property type="entry name" value="Nucleoside Triphosphate Pyrophosphohydrolase"/>
    <property type="match status" value="2"/>
</dbReference>
<organism evidence="9 10">
    <name type="scientific">Phytoactinopolyspora alkaliphila</name>
    <dbReference type="NCBI Taxonomy" id="1783498"/>
    <lineage>
        <taxon>Bacteria</taxon>
        <taxon>Bacillati</taxon>
        <taxon>Actinomycetota</taxon>
        <taxon>Actinomycetes</taxon>
        <taxon>Jiangellales</taxon>
        <taxon>Jiangellaceae</taxon>
        <taxon>Phytoactinopolyspora</taxon>
    </lineage>
</organism>
<evidence type="ECO:0000256" key="2">
    <source>
        <dbReference type="ARBA" id="ARBA00001946"/>
    </source>
</evidence>
<dbReference type="Proteomes" id="UP000469185">
    <property type="component" value="Unassembled WGS sequence"/>
</dbReference>
<dbReference type="InterPro" id="IPR015797">
    <property type="entry name" value="NUDIX_hydrolase-like_dom_sf"/>
</dbReference>
<evidence type="ECO:0000256" key="5">
    <source>
        <dbReference type="ARBA" id="ARBA00022842"/>
    </source>
</evidence>
<dbReference type="PROSITE" id="PS51462">
    <property type="entry name" value="NUDIX"/>
    <property type="match status" value="1"/>
</dbReference>
<evidence type="ECO:0000256" key="1">
    <source>
        <dbReference type="ARBA" id="ARBA00001936"/>
    </source>
</evidence>
<comment type="cofactor">
    <cofactor evidence="1">
        <name>Mn(2+)</name>
        <dbReference type="ChEBI" id="CHEBI:29035"/>
    </cofactor>
</comment>
<keyword evidence="10" id="KW-1185">Reference proteome</keyword>